<feature type="region of interest" description="Disordered" evidence="17">
    <location>
        <begin position="282"/>
        <end position="437"/>
    </location>
</feature>
<feature type="compositionally biased region" description="Basic and acidic residues" evidence="17">
    <location>
        <begin position="1120"/>
        <end position="1135"/>
    </location>
</feature>
<evidence type="ECO:0000256" key="1">
    <source>
        <dbReference type="ARBA" id="ARBA00001946"/>
    </source>
</evidence>
<evidence type="ECO:0000256" key="2">
    <source>
        <dbReference type="ARBA" id="ARBA00001947"/>
    </source>
</evidence>
<dbReference type="PROSITE" id="PS50126">
    <property type="entry name" value="S1"/>
    <property type="match status" value="1"/>
</dbReference>
<feature type="compositionally biased region" description="Basic residues" evidence="17">
    <location>
        <begin position="426"/>
        <end position="437"/>
    </location>
</feature>
<dbReference type="InterPro" id="IPR003029">
    <property type="entry name" value="S1_domain"/>
</dbReference>
<proteinExistence type="inferred from homology"/>
<dbReference type="Gene3D" id="2.40.50.140">
    <property type="entry name" value="Nucleic acid-binding proteins"/>
    <property type="match status" value="1"/>
</dbReference>
<evidence type="ECO:0000256" key="12">
    <source>
        <dbReference type="ARBA" id="ARBA00022842"/>
    </source>
</evidence>
<feature type="compositionally biased region" description="Low complexity" evidence="17">
    <location>
        <begin position="1109"/>
        <end position="1119"/>
    </location>
</feature>
<feature type="compositionally biased region" description="Basic residues" evidence="17">
    <location>
        <begin position="1445"/>
        <end position="1460"/>
    </location>
</feature>
<feature type="compositionally biased region" description="Low complexity" evidence="17">
    <location>
        <begin position="166"/>
        <end position="179"/>
    </location>
</feature>
<dbReference type="GO" id="GO:0006397">
    <property type="term" value="P:mRNA processing"/>
    <property type="evidence" value="ECO:0007669"/>
    <property type="project" value="UniProtKB-KW"/>
</dbReference>
<feature type="compositionally biased region" description="Basic residues" evidence="17">
    <location>
        <begin position="1408"/>
        <end position="1419"/>
    </location>
</feature>
<feature type="compositionally biased region" description="Basic residues" evidence="17">
    <location>
        <begin position="1138"/>
        <end position="1148"/>
    </location>
</feature>
<keyword evidence="7" id="KW-0507">mRNA processing</keyword>
<dbReference type="Pfam" id="PF04760">
    <property type="entry name" value="IF2_N"/>
    <property type="match status" value="1"/>
</dbReference>
<evidence type="ECO:0000256" key="10">
    <source>
        <dbReference type="ARBA" id="ARBA00022801"/>
    </source>
</evidence>
<feature type="domain" description="S1 motif" evidence="18">
    <location>
        <begin position="498"/>
        <end position="575"/>
    </location>
</feature>
<dbReference type="PANTHER" id="PTHR30001">
    <property type="entry name" value="RIBONUCLEASE"/>
    <property type="match status" value="1"/>
</dbReference>
<feature type="compositionally biased region" description="Basic and acidic residues" evidence="17">
    <location>
        <begin position="1277"/>
        <end position="1303"/>
    </location>
</feature>
<feature type="compositionally biased region" description="Basic and acidic residues" evidence="17">
    <location>
        <begin position="905"/>
        <end position="934"/>
    </location>
</feature>
<reference evidence="19 20" key="1">
    <citation type="submission" date="2019-11" db="EMBL/GenBank/DDBJ databases">
        <title>FDA dAtabase for Regulatory Grade micrObial Sequences (FDA-ARGOS): Supporting development and validation of Infectious Disease Dx tests.</title>
        <authorList>
            <person name="Kerrigan L."/>
            <person name="Long C."/>
            <person name="Tallon L."/>
            <person name="Sadzewicz L."/>
            <person name="Vavikolanu K."/>
            <person name="Mehta A."/>
            <person name="Aluvathingal J."/>
            <person name="Nadendla S."/>
            <person name="Yan Y."/>
            <person name="Sichtig H."/>
        </authorList>
    </citation>
    <scope>NUCLEOTIDE SEQUENCE [LARGE SCALE GENOMIC DNA]</scope>
    <source>
        <strain evidence="19 20">FDAARGOS_674</strain>
    </source>
</reference>
<keyword evidence="6" id="KW-0698">rRNA processing</keyword>
<feature type="compositionally biased region" description="Basic and acidic residues" evidence="17">
    <location>
        <begin position="1257"/>
        <end position="1267"/>
    </location>
</feature>
<dbReference type="Pfam" id="PF10150">
    <property type="entry name" value="RNase_E_G"/>
    <property type="match status" value="1"/>
</dbReference>
<evidence type="ECO:0000256" key="14">
    <source>
        <dbReference type="ARBA" id="ARBA00050524"/>
    </source>
</evidence>
<dbReference type="GO" id="GO:0008995">
    <property type="term" value="F:ribonuclease E activity"/>
    <property type="evidence" value="ECO:0007669"/>
    <property type="project" value="UniProtKB-EC"/>
</dbReference>
<dbReference type="InterPro" id="IPR019307">
    <property type="entry name" value="RNA-bd_AU-1/RNase_E/G"/>
</dbReference>
<dbReference type="Gene3D" id="1.10.10.2480">
    <property type="match status" value="1"/>
</dbReference>
<evidence type="ECO:0000256" key="4">
    <source>
        <dbReference type="ARBA" id="ARBA00005522"/>
    </source>
</evidence>
<dbReference type="PANTHER" id="PTHR30001:SF0">
    <property type="entry name" value="RIBONUCLEASE G"/>
    <property type="match status" value="1"/>
</dbReference>
<feature type="compositionally biased region" description="Basic residues" evidence="17">
    <location>
        <begin position="332"/>
        <end position="343"/>
    </location>
</feature>
<sequence>MRVHALAKAVGVTSKELIAALGELGVSVKSASSTVVAADRDRFLDAVAGQGKRDDVPVAAAETAGEKEKAGEPTGAAKNDSAKKAAAKKSSAKKEPAKTTAKKAPAKKTVADASGEESGAGEKAAKKSTKRTAKRTAGKKAAPAKKADDVDVAETIVAEAPDVPETPEVAETATATGPTDNSTAKGEGDDAEPRKATRRSRSRRTVKRAVSKAAAPAKKADDVDVAEPIAEAAADTSTGTSSDLTEDDHLVEVVPPITPPPAEPTFAIPVFMAPEPVTVVSADTSDASADAIAEAVDDSADEQDDHDNDADSGGDRTGGGRGSADPGFREPRPRRRRRGRGRGRGAQDGSGDGSGNGDGGDASDAMSGAGSDSGNGDRGVAKHDDRNQPAKQDRTTDAAHDDDEPEVAVVDEPVAIKGSTRLEAQRRRRADRRAESRKRHVISEAEFLARRESVDRTMVVRERRRHDGNGMVTQVGVLEDDLLVEHFVTSDTQTSIIGDIYLGRVQNVLPSMEAAFIDIGTDRNGVLYSADVNWRAFGSSGRSRRIEHALKAGDQVLVQATKDPLGHKGARLSMQISLAGRFLVYVPGGHSAGISRKLPEPERKRLKEILKEVTPSGSGTIIRTAAEGVSKDAIEADVQRLEGLWQDIDKRAGEAKARKGAKPETMYEEPNMLIKVVRDLFNEDFSRLVVEGDKAWGVVRSYVDEVAPDLADRLQRYRPEQHGGEDVFAHHRIDEQLAKALDRKVWLPSGGTLIIERTEAMTVVDVNTGKFTGAGGNLEETVTRNNLEAAEEIVRQMRLRDLGGMIVVDFIDMVLPENQDLVLRRLKEALGRDRTRHEVSEVTSLGLVQMTRKRLGTGLLETFSTTCEACDGRGLVIHVDPVDHEHEPQRGRPRGRRTQAPPRHPVAEAMRRGDHDDDHRDDHKHGHEDDHRSDQSASTKDSADEQGTDARLDDGSRGAGSGDREQSGGRSRRRGRRGSRRGGEGRSGDEQRRDDQRSDDRNRDDQRGDDQRRDDRRRDDRNRDDRRDHDAADEPMSAEDRAVDESVNRAEAEESRPPRRRGRHRASSRPGSDEGQRRGADERSTEDSGERRREASRGNREEHADVGDALARVAANAVAEARDKDPDEPSDDRYVSRSARRRRRRRVVHAGQATQDEAGREDSGREESHRKDSDREDSGRKESDREDSRRKDAGRGNRGSGREQRTEVSDTPERTVSVESKPVKGADEAPAEPGTYEEALAAFEKSPRRNRPTRGRSRSDHAPKPEDFGQPASDAKGSNEKSSDQKGSDEKSSDQKNADREGSGQKSSGQKSSDDKNSGRKRSAKRSTAPKGSDAKDDAPAMSADAPKATPEKAAASDSAASSSSASSSGEPERPARRRGRRRAVRRVTSQAGADSGAVDSGGPAKSAAKKNAPKKAAPKKAQSSGTKGEGSDGSVAKQDDAGQKPRRGRRRAVRRVSRG</sequence>
<comment type="cofactor">
    <cofactor evidence="2">
        <name>Zn(2+)</name>
        <dbReference type="ChEBI" id="CHEBI:29105"/>
    </cofactor>
</comment>
<evidence type="ECO:0000256" key="16">
    <source>
        <dbReference type="ARBA" id="ARBA00072999"/>
    </source>
</evidence>
<dbReference type="EMBL" id="CP046322">
    <property type="protein sequence ID" value="QGS35898.1"/>
    <property type="molecule type" value="Genomic_DNA"/>
</dbReference>
<evidence type="ECO:0000256" key="3">
    <source>
        <dbReference type="ARBA" id="ARBA00004496"/>
    </source>
</evidence>
<keyword evidence="10" id="KW-0378">Hydrolase</keyword>
<dbReference type="GO" id="GO:0008033">
    <property type="term" value="P:tRNA processing"/>
    <property type="evidence" value="ECO:0007669"/>
    <property type="project" value="UniProtKB-KW"/>
</dbReference>
<feature type="compositionally biased region" description="Basic and acidic residues" evidence="17">
    <location>
        <begin position="379"/>
        <end position="399"/>
    </location>
</feature>
<evidence type="ECO:0000256" key="11">
    <source>
        <dbReference type="ARBA" id="ARBA00022833"/>
    </source>
</evidence>
<dbReference type="InterPro" id="IPR012340">
    <property type="entry name" value="NA-bd_OB-fold"/>
</dbReference>
<dbReference type="GO" id="GO:0003723">
    <property type="term" value="F:RNA binding"/>
    <property type="evidence" value="ECO:0007669"/>
    <property type="project" value="UniProtKB-KW"/>
</dbReference>
<dbReference type="InterPro" id="IPR004659">
    <property type="entry name" value="RNase_E/G"/>
</dbReference>
<comment type="similarity">
    <text evidence="4">Belongs to the RNase E/G family.</text>
</comment>
<evidence type="ECO:0000256" key="17">
    <source>
        <dbReference type="SAM" id="MobiDB-lite"/>
    </source>
</evidence>
<feature type="compositionally biased region" description="Basic and acidic residues" evidence="17">
    <location>
        <begin position="1071"/>
        <end position="1106"/>
    </location>
</feature>
<evidence type="ECO:0000313" key="20">
    <source>
        <dbReference type="Proteomes" id="UP000426857"/>
    </source>
</evidence>
<evidence type="ECO:0000256" key="7">
    <source>
        <dbReference type="ARBA" id="ARBA00022664"/>
    </source>
</evidence>
<feature type="compositionally biased region" description="Basic and acidic residues" evidence="17">
    <location>
        <begin position="981"/>
        <end position="1057"/>
    </location>
</feature>
<comment type="cofactor">
    <cofactor evidence="1">
        <name>Mg(2+)</name>
        <dbReference type="ChEBI" id="CHEBI:18420"/>
    </cofactor>
</comment>
<organism evidence="19 20">
    <name type="scientific">Corynebacterium xerosis</name>
    <dbReference type="NCBI Taxonomy" id="1725"/>
    <lineage>
        <taxon>Bacteria</taxon>
        <taxon>Bacillati</taxon>
        <taxon>Actinomycetota</taxon>
        <taxon>Actinomycetes</taxon>
        <taxon>Mycobacteriales</taxon>
        <taxon>Corynebacteriaceae</taxon>
        <taxon>Corynebacterium</taxon>
    </lineage>
</organism>
<dbReference type="InterPro" id="IPR006847">
    <property type="entry name" value="IF2_N"/>
</dbReference>
<feature type="compositionally biased region" description="Basic residues" evidence="17">
    <location>
        <begin position="1376"/>
        <end position="1386"/>
    </location>
</feature>
<feature type="compositionally biased region" description="Basic residues" evidence="17">
    <location>
        <begin position="1058"/>
        <end position="1067"/>
    </location>
</feature>
<feature type="compositionally biased region" description="Gly residues" evidence="17">
    <location>
        <begin position="344"/>
        <end position="360"/>
    </location>
</feature>
<keyword evidence="5" id="KW-0963">Cytoplasm</keyword>
<feature type="compositionally biased region" description="Basic residues" evidence="17">
    <location>
        <begin position="126"/>
        <end position="138"/>
    </location>
</feature>
<feature type="compositionally biased region" description="Basic and acidic residues" evidence="17">
    <location>
        <begin position="948"/>
        <end position="967"/>
    </location>
</feature>
<dbReference type="FunFam" id="2.40.50.140:FF:000066">
    <property type="entry name" value="Ribonuclease E"/>
    <property type="match status" value="1"/>
</dbReference>
<feature type="compositionally biased region" description="Low complexity" evidence="17">
    <location>
        <begin position="282"/>
        <end position="294"/>
    </location>
</feature>
<evidence type="ECO:0000313" key="19">
    <source>
        <dbReference type="EMBL" id="QGS35898.1"/>
    </source>
</evidence>
<keyword evidence="11" id="KW-0862">Zinc</keyword>
<gene>
    <name evidence="19" type="ORF">FOB82_08780</name>
</gene>
<name>A0A6B8TIC2_9CORY</name>
<feature type="compositionally biased region" description="Basic and acidic residues" evidence="17">
    <location>
        <begin position="881"/>
        <end position="890"/>
    </location>
</feature>
<comment type="subcellular location">
    <subcellularLocation>
        <location evidence="3">Cytoplasm</location>
    </subcellularLocation>
</comment>
<evidence type="ECO:0000256" key="8">
    <source>
        <dbReference type="ARBA" id="ARBA00022694"/>
    </source>
</evidence>
<feature type="compositionally biased region" description="Acidic residues" evidence="17">
    <location>
        <begin position="295"/>
        <end position="312"/>
    </location>
</feature>
<feature type="compositionally biased region" description="Basic and acidic residues" evidence="17">
    <location>
        <begin position="1157"/>
        <end position="1213"/>
    </location>
</feature>
<feature type="compositionally biased region" description="Basic and acidic residues" evidence="17">
    <location>
        <begin position="186"/>
        <end position="195"/>
    </location>
</feature>
<evidence type="ECO:0000256" key="13">
    <source>
        <dbReference type="ARBA" id="ARBA00022884"/>
    </source>
</evidence>
<evidence type="ECO:0000256" key="9">
    <source>
        <dbReference type="ARBA" id="ARBA00022723"/>
    </source>
</evidence>
<feature type="compositionally biased region" description="Basic residues" evidence="17">
    <location>
        <begin position="196"/>
        <end position="210"/>
    </location>
</feature>
<protein>
    <recommendedName>
        <fullName evidence="16">Ribonuclease E</fullName>
        <ecNumber evidence="15">3.1.26.12</ecNumber>
    </recommendedName>
</protein>
<keyword evidence="13" id="KW-0694">RNA-binding</keyword>
<keyword evidence="12" id="KW-0460">Magnesium</keyword>
<feature type="region of interest" description="Disordered" evidence="17">
    <location>
        <begin position="881"/>
        <end position="1460"/>
    </location>
</feature>
<evidence type="ECO:0000256" key="15">
    <source>
        <dbReference type="ARBA" id="ARBA00066879"/>
    </source>
</evidence>
<comment type="catalytic activity">
    <reaction evidence="14">
        <text>Endonucleolytic cleavage of single-stranded RNA in A- and U-rich regions.</text>
        <dbReference type="EC" id="3.1.26.12"/>
    </reaction>
</comment>
<dbReference type="SUPFAM" id="SSF50249">
    <property type="entry name" value="Nucleic acid-binding proteins"/>
    <property type="match status" value="1"/>
</dbReference>
<dbReference type="GO" id="GO:0046872">
    <property type="term" value="F:metal ion binding"/>
    <property type="evidence" value="ECO:0007669"/>
    <property type="project" value="UniProtKB-KW"/>
</dbReference>
<keyword evidence="8" id="KW-0819">tRNA processing</keyword>
<dbReference type="GO" id="GO:0005737">
    <property type="term" value="C:cytoplasm"/>
    <property type="evidence" value="ECO:0007669"/>
    <property type="project" value="UniProtKB-SubCell"/>
</dbReference>
<evidence type="ECO:0000259" key="18">
    <source>
        <dbReference type="PROSITE" id="PS50126"/>
    </source>
</evidence>
<dbReference type="KEGG" id="cxe:FOB82_08780"/>
<feature type="region of interest" description="Disordered" evidence="17">
    <location>
        <begin position="48"/>
        <end position="260"/>
    </location>
</feature>
<feature type="compositionally biased region" description="Low complexity" evidence="17">
    <location>
        <begin position="1392"/>
        <end position="1407"/>
    </location>
</feature>
<dbReference type="GO" id="GO:0006364">
    <property type="term" value="P:rRNA processing"/>
    <property type="evidence" value="ECO:0007669"/>
    <property type="project" value="UniProtKB-KW"/>
</dbReference>
<evidence type="ECO:0000256" key="6">
    <source>
        <dbReference type="ARBA" id="ARBA00022552"/>
    </source>
</evidence>
<dbReference type="NCBIfam" id="TIGR00757">
    <property type="entry name" value="RNaseEG"/>
    <property type="match status" value="1"/>
</dbReference>
<dbReference type="CDD" id="cd04453">
    <property type="entry name" value="S1_RNase_E"/>
    <property type="match status" value="1"/>
</dbReference>
<accession>A0A6B8TIC2</accession>
<feature type="compositionally biased region" description="Low complexity" evidence="17">
    <location>
        <begin position="1354"/>
        <end position="1370"/>
    </location>
</feature>
<dbReference type="EC" id="3.1.26.12" evidence="15"/>
<keyword evidence="9" id="KW-0479">Metal-binding</keyword>
<dbReference type="Proteomes" id="UP000426857">
    <property type="component" value="Chromosome"/>
</dbReference>
<evidence type="ECO:0000256" key="5">
    <source>
        <dbReference type="ARBA" id="ARBA00022490"/>
    </source>
</evidence>
<feature type="compositionally biased region" description="Basic residues" evidence="17">
    <location>
        <begin position="970"/>
        <end position="980"/>
    </location>
</feature>
<dbReference type="SMART" id="SM00316">
    <property type="entry name" value="S1"/>
    <property type="match status" value="1"/>
</dbReference>